<dbReference type="SUPFAM" id="SSF56037">
    <property type="entry name" value="PheT/TilS domain"/>
    <property type="match status" value="1"/>
</dbReference>
<feature type="domain" description="B3/B4 tRNA-binding" evidence="1">
    <location>
        <begin position="62"/>
        <end position="216"/>
    </location>
</feature>
<reference evidence="2 3" key="1">
    <citation type="submission" date="2024-04" db="EMBL/GenBank/DDBJ databases">
        <title>Genome sequencing and metabolic network reconstruction of aminoacids and betaine degradation by Anoxynatronum sibiricum.</title>
        <authorList>
            <person name="Detkova E.N."/>
            <person name="Boltjanskaja Y.V."/>
            <person name="Mardanov A.V."/>
            <person name="Kevbrin V."/>
        </authorList>
    </citation>
    <scope>NUCLEOTIDE SEQUENCE [LARGE SCALE GENOMIC DNA]</scope>
    <source>
        <strain evidence="2 3">Z-7981</strain>
    </source>
</reference>
<organism evidence="2 3">
    <name type="scientific">Anoxynatronum sibiricum</name>
    <dbReference type="NCBI Taxonomy" id="210623"/>
    <lineage>
        <taxon>Bacteria</taxon>
        <taxon>Bacillati</taxon>
        <taxon>Bacillota</taxon>
        <taxon>Clostridia</taxon>
        <taxon>Eubacteriales</taxon>
        <taxon>Clostridiaceae</taxon>
        <taxon>Anoxynatronum</taxon>
    </lineage>
</organism>
<dbReference type="PANTHER" id="PTHR39209:SF2">
    <property type="entry name" value="CYTOPLASMIC PROTEIN"/>
    <property type="match status" value="1"/>
</dbReference>
<protein>
    <submittedName>
        <fullName evidence="2">Phenylalanine--tRNA ligase beta subunit-related protein</fullName>
    </submittedName>
</protein>
<dbReference type="InterPro" id="IPR020825">
    <property type="entry name" value="Phe-tRNA_synthase-like_B3/B4"/>
</dbReference>
<comment type="caution">
    <text evidence="2">The sequence shown here is derived from an EMBL/GenBank/DDBJ whole genome shotgun (WGS) entry which is preliminary data.</text>
</comment>
<dbReference type="Pfam" id="PF03483">
    <property type="entry name" value="B3_4"/>
    <property type="match status" value="1"/>
</dbReference>
<dbReference type="InterPro" id="IPR005146">
    <property type="entry name" value="B3/B4_tRNA-bd"/>
</dbReference>
<keyword evidence="3" id="KW-1185">Reference proteome</keyword>
<sequence>MRYQVMPPVFQLEPQLKFGIVIGRSLQNGETSATDLERLREAEASARVKLSAGAPRDWPTVAFYRDVMTRAGINPNKYPVSVEAMLKRVVKGGSLPVINALVDLCNAVSLEHLITLGAHDLADIEEDLAVRFAEGNEQFLPFGETKQELVEPGELIFTSGDQVQTRKWIWRQSELGKTTLASKDIIFQLVGFEDEPESFFRQALESIETLVVQRFQGTAEAYVVSSDHPMIEFDRSSTG</sequence>
<accession>A0ABU9VTW1</accession>
<keyword evidence="2" id="KW-0436">Ligase</keyword>
<dbReference type="PANTHER" id="PTHR39209">
    <property type="match status" value="1"/>
</dbReference>
<dbReference type="EMBL" id="JBCITM010000007">
    <property type="protein sequence ID" value="MEN1760514.1"/>
    <property type="molecule type" value="Genomic_DNA"/>
</dbReference>
<evidence type="ECO:0000313" key="3">
    <source>
        <dbReference type="Proteomes" id="UP001407405"/>
    </source>
</evidence>
<evidence type="ECO:0000313" key="2">
    <source>
        <dbReference type="EMBL" id="MEN1760514.1"/>
    </source>
</evidence>
<dbReference type="SMART" id="SM00873">
    <property type="entry name" value="B3_4"/>
    <property type="match status" value="1"/>
</dbReference>
<dbReference type="GO" id="GO:0016874">
    <property type="term" value="F:ligase activity"/>
    <property type="evidence" value="ECO:0007669"/>
    <property type="project" value="UniProtKB-KW"/>
</dbReference>
<name>A0ABU9VTW1_9CLOT</name>
<proteinExistence type="predicted"/>
<evidence type="ECO:0000259" key="1">
    <source>
        <dbReference type="SMART" id="SM00873"/>
    </source>
</evidence>
<gene>
    <name evidence="2" type="ORF">AAIG11_08525</name>
</gene>
<dbReference type="Gene3D" id="3.50.40.10">
    <property type="entry name" value="Phenylalanyl-trna Synthetase, Chain B, domain 3"/>
    <property type="match status" value="1"/>
</dbReference>
<dbReference type="RefSeq" id="WP_343185836.1">
    <property type="nucleotide sequence ID" value="NZ_JBCITM010000007.1"/>
</dbReference>
<dbReference type="Proteomes" id="UP001407405">
    <property type="component" value="Unassembled WGS sequence"/>
</dbReference>